<dbReference type="Pfam" id="PF13410">
    <property type="entry name" value="GST_C_2"/>
    <property type="match status" value="1"/>
</dbReference>
<dbReference type="SUPFAM" id="SSF47616">
    <property type="entry name" value="GST C-terminal domain-like"/>
    <property type="match status" value="1"/>
</dbReference>
<dbReference type="InterPro" id="IPR040079">
    <property type="entry name" value="Glutathione_S-Trfase"/>
</dbReference>
<feature type="domain" description="GST C-terminal" evidence="4">
    <location>
        <begin position="104"/>
        <end position="234"/>
    </location>
</feature>
<dbReference type="SUPFAM" id="SSF52833">
    <property type="entry name" value="Thioredoxin-like"/>
    <property type="match status" value="1"/>
</dbReference>
<dbReference type="FunFam" id="1.20.1050.10:FF:000009">
    <property type="entry name" value="Glutathione S-transferase omega-1"/>
    <property type="match status" value="1"/>
</dbReference>
<evidence type="ECO:0000313" key="5">
    <source>
        <dbReference type="EMBL" id="NOV46521.1"/>
    </source>
</evidence>
<dbReference type="AlphaFoldDB" id="A0A6M2DN68"/>
<keyword evidence="2" id="KW-0560">Oxidoreductase</keyword>
<keyword evidence="5" id="KW-0808">Transferase</keyword>
<comment type="similarity">
    <text evidence="1">Belongs to the GST superfamily. Omega family.</text>
</comment>
<dbReference type="PROSITE" id="PS50405">
    <property type="entry name" value="GST_CTER"/>
    <property type="match status" value="1"/>
</dbReference>
<dbReference type="EMBL" id="GIIL01002795">
    <property type="protein sequence ID" value="NOV46521.1"/>
    <property type="molecule type" value="Transcribed_RNA"/>
</dbReference>
<dbReference type="Gene3D" id="1.20.1050.10">
    <property type="match status" value="1"/>
</dbReference>
<dbReference type="InterPro" id="IPR005442">
    <property type="entry name" value="GST_omega"/>
</dbReference>
<dbReference type="InterPro" id="IPR004045">
    <property type="entry name" value="Glutathione_S-Trfase_N"/>
</dbReference>
<evidence type="ECO:0000256" key="1">
    <source>
        <dbReference type="ARBA" id="ARBA00011067"/>
    </source>
</evidence>
<sequence length="258" mass="29686">MSGVKHLTTGSTRPGPVPEGKLRLYSMRFCPFAQRIHLVLDAKEIPYEVVYVNLTNKPEWLTELSPFGKVPALELPSGKVLYESLIIAEYLDEEYPTRPLYDKQPVRKALDRILINRFDEIIGALVRIFLKQDTSGATSILNGLDYFEAKLVHRKHVAKNSSTNFFNGSKPGMVDYMIWPWCECYDLMVHGSSRERFELDSRRYPALLEWRSAMIEDEAVKKSFLSPEVHAAYFQSKRDGRVNYEMPLIHPAKKARTA</sequence>
<dbReference type="InterPro" id="IPR010987">
    <property type="entry name" value="Glutathione-S-Trfase_C-like"/>
</dbReference>
<protein>
    <submittedName>
        <fullName evidence="5">Putative glutathione s-transferase omega-1-like protein tabanus bromius</fullName>
    </submittedName>
</protein>
<evidence type="ECO:0000259" key="4">
    <source>
        <dbReference type="PROSITE" id="PS50405"/>
    </source>
</evidence>
<dbReference type="SFLD" id="SFLDG00358">
    <property type="entry name" value="Main_(cytGST)"/>
    <property type="match status" value="1"/>
</dbReference>
<dbReference type="PANTHER" id="PTHR43968:SF6">
    <property type="entry name" value="GLUTATHIONE S-TRANSFERASE OMEGA"/>
    <property type="match status" value="1"/>
</dbReference>
<dbReference type="PANTHER" id="PTHR43968">
    <property type="match status" value="1"/>
</dbReference>
<dbReference type="InterPro" id="IPR036249">
    <property type="entry name" value="Thioredoxin-like_sf"/>
</dbReference>
<dbReference type="GO" id="GO:0006749">
    <property type="term" value="P:glutathione metabolic process"/>
    <property type="evidence" value="ECO:0007669"/>
    <property type="project" value="TreeGrafter"/>
</dbReference>
<dbReference type="FunFam" id="3.40.30.10:FF:000123">
    <property type="entry name" value="Glutathione transferase o1"/>
    <property type="match status" value="1"/>
</dbReference>
<dbReference type="CDD" id="cd03055">
    <property type="entry name" value="GST_N_Omega"/>
    <property type="match status" value="1"/>
</dbReference>
<name>A0A6M2DN68_XENCH</name>
<organism evidence="5">
    <name type="scientific">Xenopsylla cheopis</name>
    <name type="common">Oriental rat flea</name>
    <name type="synonym">Pulex cheopis</name>
    <dbReference type="NCBI Taxonomy" id="163159"/>
    <lineage>
        <taxon>Eukaryota</taxon>
        <taxon>Metazoa</taxon>
        <taxon>Ecdysozoa</taxon>
        <taxon>Arthropoda</taxon>
        <taxon>Hexapoda</taxon>
        <taxon>Insecta</taxon>
        <taxon>Pterygota</taxon>
        <taxon>Neoptera</taxon>
        <taxon>Endopterygota</taxon>
        <taxon>Siphonaptera</taxon>
        <taxon>Pulicidae</taxon>
        <taxon>Xenopsyllinae</taxon>
        <taxon>Xenopsylla</taxon>
    </lineage>
</organism>
<evidence type="ECO:0000256" key="2">
    <source>
        <dbReference type="ARBA" id="ARBA00023002"/>
    </source>
</evidence>
<dbReference type="Pfam" id="PF13417">
    <property type="entry name" value="GST_N_3"/>
    <property type="match status" value="1"/>
</dbReference>
<evidence type="ECO:0000259" key="3">
    <source>
        <dbReference type="PROSITE" id="PS50404"/>
    </source>
</evidence>
<dbReference type="PROSITE" id="PS50404">
    <property type="entry name" value="GST_NTER"/>
    <property type="match status" value="1"/>
</dbReference>
<dbReference type="InterPro" id="IPR036282">
    <property type="entry name" value="Glutathione-S-Trfase_C_sf"/>
</dbReference>
<dbReference type="GO" id="GO:0004364">
    <property type="term" value="F:glutathione transferase activity"/>
    <property type="evidence" value="ECO:0007669"/>
    <property type="project" value="InterPro"/>
</dbReference>
<feature type="domain" description="GST N-terminal" evidence="3">
    <location>
        <begin position="20"/>
        <end position="99"/>
    </location>
</feature>
<dbReference type="PRINTS" id="PR01625">
    <property type="entry name" value="GSTRNSFRASEO"/>
</dbReference>
<reference evidence="5" key="1">
    <citation type="submission" date="2020-03" db="EMBL/GenBank/DDBJ databases">
        <title>Transcriptomic Profiling of the Digestive Tract of the Rat Flea, Xenopsylla cheopis, Following Blood Feeding and Infection with Yersinia pestis.</title>
        <authorList>
            <person name="Bland D.M."/>
            <person name="Martens C.A."/>
            <person name="Virtaneva K."/>
            <person name="Kanakabandi K."/>
            <person name="Long D."/>
            <person name="Rosenke R."/>
            <person name="Saturday G.A."/>
            <person name="Hoyt F.H."/>
            <person name="Bruno D.P."/>
            <person name="Ribeiro J.M.C."/>
            <person name="Hinnebusch J."/>
        </authorList>
    </citation>
    <scope>NUCLEOTIDE SEQUENCE</scope>
</reference>
<dbReference type="SFLD" id="SFLDS00019">
    <property type="entry name" value="Glutathione_Transferase_(cytos"/>
    <property type="match status" value="1"/>
</dbReference>
<dbReference type="GO" id="GO:0005737">
    <property type="term" value="C:cytoplasm"/>
    <property type="evidence" value="ECO:0007669"/>
    <property type="project" value="InterPro"/>
</dbReference>
<dbReference type="GO" id="GO:0045174">
    <property type="term" value="F:glutathione dehydrogenase (ascorbate) activity"/>
    <property type="evidence" value="ECO:0007669"/>
    <property type="project" value="TreeGrafter"/>
</dbReference>
<accession>A0A6M2DN68</accession>
<dbReference type="InterPro" id="IPR050983">
    <property type="entry name" value="GST_Omega/HSP26"/>
</dbReference>
<proteinExistence type="inferred from homology"/>
<dbReference type="Gene3D" id="3.40.30.10">
    <property type="entry name" value="Glutaredoxin"/>
    <property type="match status" value="1"/>
</dbReference>